<feature type="transmembrane region" description="Helical" evidence="1">
    <location>
        <begin position="6"/>
        <end position="25"/>
    </location>
</feature>
<protein>
    <submittedName>
        <fullName evidence="2">Uncharacterized protein</fullName>
    </submittedName>
</protein>
<evidence type="ECO:0000256" key="1">
    <source>
        <dbReference type="SAM" id="Phobius"/>
    </source>
</evidence>
<accession>A0A8I1EDF4</accession>
<feature type="transmembrane region" description="Helical" evidence="1">
    <location>
        <begin position="32"/>
        <end position="54"/>
    </location>
</feature>
<keyword evidence="1" id="KW-0472">Membrane</keyword>
<dbReference type="EMBL" id="JAEHTE010000002">
    <property type="protein sequence ID" value="MBI6883234.1"/>
    <property type="molecule type" value="Genomic_DNA"/>
</dbReference>
<keyword evidence="1" id="KW-0812">Transmembrane</keyword>
<reference evidence="2" key="1">
    <citation type="submission" date="2020-12" db="EMBL/GenBank/DDBJ databases">
        <title>Enhanced detection system for hospital associated transmission using whole genome sequencing surveillance.</title>
        <authorList>
            <person name="Harrison L.H."/>
            <person name="Van Tyne D."/>
            <person name="Marsh J.W."/>
            <person name="Griffith M.P."/>
            <person name="Snyder D.J."/>
            <person name="Cooper V.S."/>
            <person name="Mustapha M."/>
        </authorList>
    </citation>
    <scope>NUCLEOTIDE SEQUENCE</scope>
    <source>
        <strain evidence="2">PSB00042</strain>
    </source>
</reference>
<organism evidence="2 3">
    <name type="scientific">Pseudomonas putida</name>
    <name type="common">Arthrobacter siderocapsulatus</name>
    <dbReference type="NCBI Taxonomy" id="303"/>
    <lineage>
        <taxon>Bacteria</taxon>
        <taxon>Pseudomonadati</taxon>
        <taxon>Pseudomonadota</taxon>
        <taxon>Gammaproteobacteria</taxon>
        <taxon>Pseudomonadales</taxon>
        <taxon>Pseudomonadaceae</taxon>
        <taxon>Pseudomonas</taxon>
    </lineage>
</organism>
<comment type="caution">
    <text evidence="2">The sequence shown here is derived from an EMBL/GenBank/DDBJ whole genome shotgun (WGS) entry which is preliminary data.</text>
</comment>
<evidence type="ECO:0000313" key="2">
    <source>
        <dbReference type="EMBL" id="MBI6883234.1"/>
    </source>
</evidence>
<proteinExistence type="predicted"/>
<name>A0A8I1EDF4_PSEPU</name>
<keyword evidence="1" id="KW-1133">Transmembrane helix</keyword>
<dbReference type="AlphaFoldDB" id="A0A8I1EDF4"/>
<dbReference type="RefSeq" id="WP_198746848.1">
    <property type="nucleotide sequence ID" value="NZ_JAEHTE010000002.1"/>
</dbReference>
<dbReference type="Proteomes" id="UP000637061">
    <property type="component" value="Unassembled WGS sequence"/>
</dbReference>
<feature type="transmembrane region" description="Helical" evidence="1">
    <location>
        <begin position="66"/>
        <end position="86"/>
    </location>
</feature>
<sequence>MTGSVLYLPLMFFMAVAASAFPDFWKKRKGGSIVFHLMTTLSFWIGFLFVIGLYNEITGDPAPLSGLKGLLWLAFGYVPLIIGFVLRRWLDCRLEKAGNTAGSRA</sequence>
<gene>
    <name evidence="2" type="ORF">JEU22_04850</name>
</gene>
<evidence type="ECO:0000313" key="3">
    <source>
        <dbReference type="Proteomes" id="UP000637061"/>
    </source>
</evidence>